<dbReference type="PANTHER" id="PTHR45655:SF13">
    <property type="entry name" value="SOLUBLE GUANYLATE CYCLASE GCY-32-RELATED"/>
    <property type="match status" value="1"/>
</dbReference>
<dbReference type="PANTHER" id="PTHR45655">
    <property type="entry name" value="GUANYLATE CYCLASE SOLUBLE SUBUNIT BETA-2"/>
    <property type="match status" value="1"/>
</dbReference>
<dbReference type="Proteomes" id="UP001484535">
    <property type="component" value="Unassembled WGS sequence"/>
</dbReference>
<keyword evidence="3" id="KW-1185">Reference proteome</keyword>
<proteinExistence type="predicted"/>
<evidence type="ECO:0000259" key="1">
    <source>
        <dbReference type="Pfam" id="PF07700"/>
    </source>
</evidence>
<reference evidence="2 3" key="1">
    <citation type="submission" date="2024-05" db="EMBL/GenBank/DDBJ databases">
        <authorList>
            <person name="Park S."/>
        </authorList>
    </citation>
    <scope>NUCLEOTIDE SEQUENCE [LARGE SCALE GENOMIC DNA]</scope>
    <source>
        <strain evidence="2 3">DGU5</strain>
    </source>
</reference>
<protein>
    <submittedName>
        <fullName evidence="2">Heme NO-binding domain-containing protein</fullName>
    </submittedName>
</protein>
<accession>A0ABV0CVW5</accession>
<organism evidence="2 3">
    <name type="scientific">Aurantiacibacter flavus</name>
    <dbReference type="NCBI Taxonomy" id="3145232"/>
    <lineage>
        <taxon>Bacteria</taxon>
        <taxon>Pseudomonadati</taxon>
        <taxon>Pseudomonadota</taxon>
        <taxon>Alphaproteobacteria</taxon>
        <taxon>Sphingomonadales</taxon>
        <taxon>Erythrobacteraceae</taxon>
        <taxon>Aurantiacibacter</taxon>
    </lineage>
</organism>
<dbReference type="Pfam" id="PF07700">
    <property type="entry name" value="HNOB"/>
    <property type="match status" value="1"/>
</dbReference>
<evidence type="ECO:0000313" key="2">
    <source>
        <dbReference type="EMBL" id="MEN7536281.1"/>
    </source>
</evidence>
<evidence type="ECO:0000313" key="3">
    <source>
        <dbReference type="Proteomes" id="UP001484535"/>
    </source>
</evidence>
<name>A0ABV0CVW5_9SPHN</name>
<dbReference type="EMBL" id="JBDLBR010000001">
    <property type="protein sequence ID" value="MEN7536281.1"/>
    <property type="molecule type" value="Genomic_DNA"/>
</dbReference>
<dbReference type="InterPro" id="IPR024096">
    <property type="entry name" value="NO_sig/Golgi_transp_ligand-bd"/>
</dbReference>
<comment type="caution">
    <text evidence="2">The sequence shown here is derived from an EMBL/GenBank/DDBJ whole genome shotgun (WGS) entry which is preliminary data.</text>
</comment>
<gene>
    <name evidence="2" type="ORF">ABDJ38_03745</name>
</gene>
<dbReference type="InterPro" id="IPR011644">
    <property type="entry name" value="Heme_NO-bd"/>
</dbReference>
<dbReference type="Gene3D" id="3.90.1520.10">
    <property type="entry name" value="H-NOX domain"/>
    <property type="match status" value="1"/>
</dbReference>
<sequence length="179" mass="20169">MKGIVFNILQEAVEQKFGEDAWESLIDASGVCGAYTSLGSYPDQELFALVAAAAALLETNEAEVLRWFGRSAMPMLEVRYPELFVNHRTSRSFILSVNDIIHPEVRKLYAGASCPHFHFDEDTEGRLLLGYRSPRQLCQLAHGFIDGALDLFDERATIEHLLCMHRGDGICRMAIDWHP</sequence>
<dbReference type="SUPFAM" id="SSF111126">
    <property type="entry name" value="Ligand-binding domain in the NO signalling and Golgi transport"/>
    <property type="match status" value="1"/>
</dbReference>
<dbReference type="InterPro" id="IPR038158">
    <property type="entry name" value="H-NOX_domain_sf"/>
</dbReference>
<dbReference type="RefSeq" id="WP_346783719.1">
    <property type="nucleotide sequence ID" value="NZ_JBDLBR010000001.1"/>
</dbReference>
<feature type="domain" description="Heme NO-binding" evidence="1">
    <location>
        <begin position="2"/>
        <end position="160"/>
    </location>
</feature>